<dbReference type="InterPro" id="IPR036078">
    <property type="entry name" value="Spo11/TopoVI_A_sf"/>
</dbReference>
<evidence type="ECO:0000313" key="14">
    <source>
        <dbReference type="Proteomes" id="UP000037210"/>
    </source>
</evidence>
<dbReference type="EC" id="5.6.2.2" evidence="4"/>
<comment type="similarity">
    <text evidence="3 10">Belongs to the TOP6A family.</text>
</comment>
<feature type="domain" description="Spo11/DNA topoisomerase VI subunit A N-terminal" evidence="11">
    <location>
        <begin position="77"/>
        <end position="141"/>
    </location>
</feature>
<dbReference type="InterPro" id="IPR004085">
    <property type="entry name" value="TopoVI_A"/>
</dbReference>
<protein>
    <recommendedName>
        <fullName evidence="4">DNA topoisomerase (ATP-hydrolyzing)</fullName>
        <ecNumber evidence="4">5.6.2.2</ecNumber>
    </recommendedName>
</protein>
<dbReference type="Gene3D" id="1.10.10.10">
    <property type="entry name" value="Winged helix-like DNA-binding domain superfamily/Winged helix DNA-binding domain"/>
    <property type="match status" value="1"/>
</dbReference>
<dbReference type="GO" id="GO:0005524">
    <property type="term" value="F:ATP binding"/>
    <property type="evidence" value="ECO:0007669"/>
    <property type="project" value="InterPro"/>
</dbReference>
<proteinExistence type="inferred from homology"/>
<feature type="active site" description="O-(5'-phospho-DNA)-tyrosine intermediate" evidence="10">
    <location>
        <position position="105"/>
    </location>
</feature>
<dbReference type="PANTHER" id="PTHR10848:SF0">
    <property type="entry name" value="MEIOTIC RECOMBINATION PROTEIN SPO11"/>
    <property type="match status" value="1"/>
</dbReference>
<dbReference type="PRINTS" id="PR01552">
    <property type="entry name" value="TPISMRASE6A"/>
</dbReference>
<dbReference type="InterPro" id="IPR036388">
    <property type="entry name" value="WH-like_DNA-bd_sf"/>
</dbReference>
<dbReference type="InterPro" id="IPR002815">
    <property type="entry name" value="Spo11/TopoVI_A"/>
</dbReference>
<dbReference type="Gene3D" id="3.40.1360.10">
    <property type="match status" value="1"/>
</dbReference>
<comment type="catalytic activity">
    <reaction evidence="1 10">
        <text>ATP-dependent breakage, passage and rejoining of double-stranded DNA.</text>
        <dbReference type="EC" id="5.6.2.2"/>
    </reaction>
</comment>
<evidence type="ECO:0000256" key="6">
    <source>
        <dbReference type="ARBA" id="ARBA00022842"/>
    </source>
</evidence>
<sequence>MPDRIAEEAERPRESAGLYLKQLGNIIYEQLMNREFPWIMMQSRSTDNIIYDPDLRQYVLGGRTIRRHSRNIGQIRPFTQLVWTAWFGRELLRQRRTSTLREVYYSARGQRDIEFKNQSESDNIITDLETALNMAREDFNIFPEERSAIFGDLTIEYTVPGYEGRRMNLTEHPDGVMIGPALTSSEFVETTADKVLVIEKGAMFTRLVEERAHERFNAILIHTAGQSPRSTRSIIHRLNRDNGLPVWIFTDGDPWGVHIAMVIISGSANAAHLRGLATPEGRWLGVWATDIVDYKLPTENLTDHDTKRLKELREDPRYREELWQREIETFLKIGKKAELEAFSRYGLTYIVDEYLPAKLEGA</sequence>
<evidence type="ECO:0000256" key="7">
    <source>
        <dbReference type="ARBA" id="ARBA00023029"/>
    </source>
</evidence>
<dbReference type="GO" id="GO:0003918">
    <property type="term" value="F:DNA topoisomerase type II (double strand cut, ATP-hydrolyzing) activity"/>
    <property type="evidence" value="ECO:0007669"/>
    <property type="project" value="UniProtKB-UniRule"/>
</dbReference>
<evidence type="ECO:0000256" key="8">
    <source>
        <dbReference type="ARBA" id="ARBA00023125"/>
    </source>
</evidence>
<evidence type="ECO:0000256" key="2">
    <source>
        <dbReference type="ARBA" id="ARBA00001946"/>
    </source>
</evidence>
<dbReference type="PATRIC" id="fig|1685127.3.peg.1712"/>
<dbReference type="Pfam" id="PF04406">
    <property type="entry name" value="TP6A_N"/>
    <property type="match status" value="1"/>
</dbReference>
<accession>A0A0M0BT42</accession>
<dbReference type="PROSITE" id="PS52041">
    <property type="entry name" value="TOPO_IIB"/>
    <property type="match status" value="1"/>
</dbReference>
<comment type="cofactor">
    <cofactor evidence="2">
        <name>Mg(2+)</name>
        <dbReference type="ChEBI" id="CHEBI:18420"/>
    </cofactor>
</comment>
<dbReference type="GO" id="GO:0003677">
    <property type="term" value="F:DNA binding"/>
    <property type="evidence" value="ECO:0007669"/>
    <property type="project" value="UniProtKB-UniRule"/>
</dbReference>
<keyword evidence="7 10" id="KW-0799">Topoisomerase</keyword>
<keyword evidence="5" id="KW-0479">Metal-binding</keyword>
<reference evidence="13 14" key="1">
    <citation type="submission" date="2015-06" db="EMBL/GenBank/DDBJ databases">
        <title>New insights into the roles of widespread benthic archaea in carbon and nitrogen cycling.</title>
        <authorList>
            <person name="Lazar C.S."/>
            <person name="Baker B.J."/>
            <person name="Seitz K.W."/>
            <person name="Hyde A.S."/>
            <person name="Dick G.J."/>
            <person name="Hinrichs K.-U."/>
            <person name="Teske A.P."/>
        </authorList>
    </citation>
    <scope>NUCLEOTIDE SEQUENCE [LARGE SCALE GENOMIC DNA]</scope>
    <source>
        <strain evidence="13">DG-45</strain>
    </source>
</reference>
<dbReference type="PANTHER" id="PTHR10848">
    <property type="entry name" value="MEIOTIC RECOMBINATION PROTEIN SPO11"/>
    <property type="match status" value="1"/>
</dbReference>
<gene>
    <name evidence="13" type="ORF">AC482_00535</name>
</gene>
<dbReference type="Proteomes" id="UP000037210">
    <property type="component" value="Unassembled WGS sequence"/>
</dbReference>
<evidence type="ECO:0000256" key="4">
    <source>
        <dbReference type="ARBA" id="ARBA00012895"/>
    </source>
</evidence>
<dbReference type="InterPro" id="IPR034136">
    <property type="entry name" value="TOPRIM_Topo6A/Spo11"/>
</dbReference>
<evidence type="ECO:0000259" key="12">
    <source>
        <dbReference type="Pfam" id="PF21180"/>
    </source>
</evidence>
<name>A0A0M0BT42_9ARCH</name>
<dbReference type="Pfam" id="PF21180">
    <property type="entry name" value="TOP6A-Spo11_Toprim"/>
    <property type="match status" value="1"/>
</dbReference>
<evidence type="ECO:0000256" key="5">
    <source>
        <dbReference type="ARBA" id="ARBA00022723"/>
    </source>
</evidence>
<organism evidence="13 14">
    <name type="scientific">miscellaneous Crenarchaeota group-15 archaeon DG-45</name>
    <dbReference type="NCBI Taxonomy" id="1685127"/>
    <lineage>
        <taxon>Archaea</taxon>
        <taxon>Candidatus Bathyarchaeota</taxon>
        <taxon>MCG-15</taxon>
    </lineage>
</organism>
<evidence type="ECO:0000259" key="11">
    <source>
        <dbReference type="Pfam" id="PF04406"/>
    </source>
</evidence>
<keyword evidence="8 10" id="KW-0238">DNA-binding</keyword>
<dbReference type="AlphaFoldDB" id="A0A0M0BT42"/>
<evidence type="ECO:0000256" key="3">
    <source>
        <dbReference type="ARBA" id="ARBA00006559"/>
    </source>
</evidence>
<dbReference type="GO" id="GO:0046872">
    <property type="term" value="F:metal ion binding"/>
    <property type="evidence" value="ECO:0007669"/>
    <property type="project" value="UniProtKB-KW"/>
</dbReference>
<feature type="domain" description="Topoisomerase 6 subunit A/Spo11 TOPRIM" evidence="12">
    <location>
        <begin position="195"/>
        <end position="359"/>
    </location>
</feature>
<evidence type="ECO:0000256" key="1">
    <source>
        <dbReference type="ARBA" id="ARBA00000185"/>
    </source>
</evidence>
<evidence type="ECO:0000256" key="10">
    <source>
        <dbReference type="PROSITE-ProRule" id="PRU01385"/>
    </source>
</evidence>
<dbReference type="EMBL" id="LFWZ01000003">
    <property type="protein sequence ID" value="KON31510.1"/>
    <property type="molecule type" value="Genomic_DNA"/>
</dbReference>
<dbReference type="GO" id="GO:0005694">
    <property type="term" value="C:chromosome"/>
    <property type="evidence" value="ECO:0007669"/>
    <property type="project" value="InterPro"/>
</dbReference>
<keyword evidence="9 10" id="KW-0413">Isomerase</keyword>
<dbReference type="InterPro" id="IPR013049">
    <property type="entry name" value="Spo11/TopoVI_A_N"/>
</dbReference>
<dbReference type="GO" id="GO:0006265">
    <property type="term" value="P:DNA topological change"/>
    <property type="evidence" value="ECO:0007669"/>
    <property type="project" value="InterPro"/>
</dbReference>
<evidence type="ECO:0000256" key="9">
    <source>
        <dbReference type="ARBA" id="ARBA00023235"/>
    </source>
</evidence>
<comment type="caution">
    <text evidence="13">The sequence shown here is derived from an EMBL/GenBank/DDBJ whole genome shotgun (WGS) entry which is preliminary data.</text>
</comment>
<dbReference type="PRINTS" id="PR01550">
    <property type="entry name" value="TOP6AFAMILY"/>
</dbReference>
<dbReference type="CDD" id="cd00223">
    <property type="entry name" value="TOPRIM_TopoIIB_SPO"/>
    <property type="match status" value="1"/>
</dbReference>
<keyword evidence="6" id="KW-0460">Magnesium</keyword>
<dbReference type="SUPFAM" id="SSF56726">
    <property type="entry name" value="DNA topoisomerase IV, alpha subunit"/>
    <property type="match status" value="1"/>
</dbReference>
<evidence type="ECO:0000313" key="13">
    <source>
        <dbReference type="EMBL" id="KON31510.1"/>
    </source>
</evidence>